<dbReference type="VEuPathDB" id="CryptoDB:cubi_02935"/>
<accession>A0A1J4MMN8</accession>
<dbReference type="GO" id="GO:0051260">
    <property type="term" value="P:protein homooligomerization"/>
    <property type="evidence" value="ECO:0007669"/>
    <property type="project" value="InterPro"/>
</dbReference>
<dbReference type="AlphaFoldDB" id="A0A1J4MMN8"/>
<comment type="caution">
    <text evidence="5">The sequence shown here is derived from an EMBL/GenBank/DDBJ whole genome shotgun (WGS) entry which is preliminary data.</text>
</comment>
<organism evidence="5 6">
    <name type="scientific">Cryptosporidium ubiquitum</name>
    <dbReference type="NCBI Taxonomy" id="857276"/>
    <lineage>
        <taxon>Eukaryota</taxon>
        <taxon>Sar</taxon>
        <taxon>Alveolata</taxon>
        <taxon>Apicomplexa</taxon>
        <taxon>Conoidasida</taxon>
        <taxon>Coccidia</taxon>
        <taxon>Eucoccidiorida</taxon>
        <taxon>Eimeriorina</taxon>
        <taxon>Cryptosporidiidae</taxon>
        <taxon>Cryptosporidium</taxon>
    </lineage>
</organism>
<protein>
    <submittedName>
        <fullName evidence="5">KELCH domain-containing protein</fullName>
    </submittedName>
</protein>
<dbReference type="Proteomes" id="UP000186176">
    <property type="component" value="Unassembled WGS sequence"/>
</dbReference>
<dbReference type="Gene3D" id="2.120.10.80">
    <property type="entry name" value="Kelch-type beta propeller"/>
    <property type="match status" value="1"/>
</dbReference>
<dbReference type="PANTHER" id="PTHR46260:SF3">
    <property type="entry name" value="RING-TYPE DOMAIN-CONTAINING PROTEIN"/>
    <property type="match status" value="1"/>
</dbReference>
<dbReference type="SUPFAM" id="SSF54695">
    <property type="entry name" value="POZ domain"/>
    <property type="match status" value="1"/>
</dbReference>
<feature type="domain" description="BTB" evidence="4">
    <location>
        <begin position="172"/>
        <end position="246"/>
    </location>
</feature>
<dbReference type="EMBL" id="LRBP01000013">
    <property type="protein sequence ID" value="OII74133.1"/>
    <property type="molecule type" value="Genomic_DNA"/>
</dbReference>
<dbReference type="PROSITE" id="PS50097">
    <property type="entry name" value="BTB"/>
    <property type="match status" value="1"/>
</dbReference>
<keyword evidence="6" id="KW-1185">Reference proteome</keyword>
<evidence type="ECO:0000313" key="6">
    <source>
        <dbReference type="Proteomes" id="UP000186176"/>
    </source>
</evidence>
<keyword evidence="3" id="KW-0175">Coiled coil</keyword>
<dbReference type="CDD" id="cd18316">
    <property type="entry name" value="BTB_POZ_KCTD-like"/>
    <property type="match status" value="1"/>
</dbReference>
<dbReference type="RefSeq" id="XP_028875353.1">
    <property type="nucleotide sequence ID" value="XM_029019946.1"/>
</dbReference>
<dbReference type="SMART" id="SM00612">
    <property type="entry name" value="Kelch"/>
    <property type="match status" value="5"/>
</dbReference>
<dbReference type="InterPro" id="IPR000210">
    <property type="entry name" value="BTB/POZ_dom"/>
</dbReference>
<sequence>MDNAIKDNTIESTVCKNSFINSVLLDDELSSTIIQGFDSMACEIREIFNNYLNKIRRKIINEFEILENEKSSFDQEKKRIIREMECNRKTEIEKIQKLRNLLEEETELTKKLIIKEKNDNAKKLLIQKELFYKKQQELTNYWQMIENKLNQEKSEIERIKDQITEVNFSARSTVEINVGGTIFEVSKSILTEGKAKGSLLDRIFSGKTFDIEIQTDKSGNVFFDRDPEIFKIIINYLRDNTKCLPSPSTAQMSLDILKEMNYFGIKLYDNSLIYVFGGCNGEKILDTSELFITPIYLEEGFSEEIKKNIGWSKVKTMLTPRAHGSSTNLDKTNCALFGGYNNTNKALDSLEIYDPLTDSWRGGPSMLIGRRNLASTTFEDGRIFAIGGFDGENIISATEFYDSRTKYWSVCSQLNIPRSSASCVKLDQFSIAIIGGTCGDKRLKSIEVFDVRRNQWELIQSKELLEVRSGSIAYSLYGRVCIWGGIDEKNNVLHSGELFNISPSSNENTSTYIKPLIKGVIDAKIQPVSIGKYSAIICGGQTVEETVKTTQLYSFQDDRWEQGPDLIFPRYGHAITKLDI</sequence>
<dbReference type="InterPro" id="IPR006652">
    <property type="entry name" value="Kelch_1"/>
</dbReference>
<dbReference type="Pfam" id="PF01344">
    <property type="entry name" value="Kelch_1"/>
    <property type="match status" value="3"/>
</dbReference>
<reference evidence="5 6" key="1">
    <citation type="submission" date="2016-10" db="EMBL/GenBank/DDBJ databases">
        <title>Reductive evolution of mitochondrial metabolism and differential evolution of invasion-related proteins in Cryptosporidium.</title>
        <authorList>
            <person name="Liu S."/>
            <person name="Roellig D.M."/>
            <person name="Guo Y."/>
            <person name="Li N."/>
            <person name="Frace M.A."/>
            <person name="Tang K."/>
            <person name="Zhang L."/>
            <person name="Feng Y."/>
            <person name="Xiao L."/>
        </authorList>
    </citation>
    <scope>NUCLEOTIDE SEQUENCE [LARGE SCALE GENOMIC DNA]</scope>
    <source>
        <strain evidence="5">39726</strain>
    </source>
</reference>
<gene>
    <name evidence="5" type="ORF">cubi_02935</name>
</gene>
<evidence type="ECO:0000256" key="1">
    <source>
        <dbReference type="ARBA" id="ARBA00022441"/>
    </source>
</evidence>
<evidence type="ECO:0000313" key="5">
    <source>
        <dbReference type="EMBL" id="OII74133.1"/>
    </source>
</evidence>
<dbReference type="Gene3D" id="3.30.710.10">
    <property type="entry name" value="Potassium Channel Kv1.1, Chain A"/>
    <property type="match status" value="1"/>
</dbReference>
<dbReference type="InterPro" id="IPR003131">
    <property type="entry name" value="T1-type_BTB"/>
</dbReference>
<keyword evidence="2" id="KW-0677">Repeat</keyword>
<dbReference type="InterPro" id="IPR051746">
    <property type="entry name" value="Kelch_domain_containing_8"/>
</dbReference>
<dbReference type="Pfam" id="PF02214">
    <property type="entry name" value="BTB_2"/>
    <property type="match status" value="1"/>
</dbReference>
<dbReference type="PANTHER" id="PTHR46260">
    <property type="entry name" value="RING-TYPE DOMAIN-CONTAINING PROTEIN"/>
    <property type="match status" value="1"/>
</dbReference>
<proteinExistence type="predicted"/>
<feature type="coiled-coil region" evidence="3">
    <location>
        <begin position="56"/>
        <end position="118"/>
    </location>
</feature>
<dbReference type="SUPFAM" id="SSF117281">
    <property type="entry name" value="Kelch motif"/>
    <property type="match status" value="1"/>
</dbReference>
<evidence type="ECO:0000256" key="2">
    <source>
        <dbReference type="ARBA" id="ARBA00022737"/>
    </source>
</evidence>
<evidence type="ECO:0000259" key="4">
    <source>
        <dbReference type="PROSITE" id="PS50097"/>
    </source>
</evidence>
<keyword evidence="1" id="KW-0880">Kelch repeat</keyword>
<dbReference type="InterPro" id="IPR015915">
    <property type="entry name" value="Kelch-typ_b-propeller"/>
</dbReference>
<evidence type="ECO:0000256" key="3">
    <source>
        <dbReference type="SAM" id="Coils"/>
    </source>
</evidence>
<dbReference type="OrthoDB" id="191037at2759"/>
<dbReference type="InterPro" id="IPR011333">
    <property type="entry name" value="SKP1/BTB/POZ_sf"/>
</dbReference>
<name>A0A1J4MMN8_9CRYT</name>
<dbReference type="GeneID" id="39979725"/>